<evidence type="ECO:0000313" key="13">
    <source>
        <dbReference type="Proteomes" id="UP001496674"/>
    </source>
</evidence>
<keyword evidence="13" id="KW-1185">Reference proteome</keyword>
<feature type="signal peptide" evidence="7">
    <location>
        <begin position="1"/>
        <end position="20"/>
    </location>
</feature>
<name>A0ABM8IAL2_9BACE</name>
<dbReference type="InterPro" id="IPR011013">
    <property type="entry name" value="Gal_mutarotase_sf_dom"/>
</dbReference>
<keyword evidence="6" id="KW-0456">Lyase</keyword>
<evidence type="ECO:0000256" key="6">
    <source>
        <dbReference type="ARBA" id="ARBA00023239"/>
    </source>
</evidence>
<comment type="cofactor">
    <cofactor evidence="1">
        <name>Ca(2+)</name>
        <dbReference type="ChEBI" id="CHEBI:29108"/>
    </cofactor>
</comment>
<dbReference type="InterPro" id="IPR008929">
    <property type="entry name" value="Chondroitin_lyas"/>
</dbReference>
<evidence type="ECO:0000256" key="2">
    <source>
        <dbReference type="ARBA" id="ARBA00006699"/>
    </source>
</evidence>
<evidence type="ECO:0000259" key="10">
    <source>
        <dbReference type="Pfam" id="PF08124"/>
    </source>
</evidence>
<proteinExistence type="inferred from homology"/>
<keyword evidence="5" id="KW-0106">Calcium</keyword>
<evidence type="ECO:0000259" key="8">
    <source>
        <dbReference type="Pfam" id="PF02278"/>
    </source>
</evidence>
<dbReference type="Gene3D" id="2.70.98.10">
    <property type="match status" value="1"/>
</dbReference>
<evidence type="ECO:0000256" key="4">
    <source>
        <dbReference type="ARBA" id="ARBA00022729"/>
    </source>
</evidence>
<dbReference type="InterPro" id="IPR011071">
    <property type="entry name" value="Lyase_8-like_C"/>
</dbReference>
<dbReference type="RefSeq" id="WP_353334259.1">
    <property type="nucleotide sequence ID" value="NZ_AP028055.1"/>
</dbReference>
<evidence type="ECO:0000259" key="11">
    <source>
        <dbReference type="Pfam" id="PF18962"/>
    </source>
</evidence>
<feature type="domain" description="Polysaccharide lyase 8 N-terminal alpha-helical" evidence="10">
    <location>
        <begin position="51"/>
        <end position="319"/>
    </location>
</feature>
<dbReference type="SUPFAM" id="SSF49863">
    <property type="entry name" value="Hyaluronate lyase-like, C-terminal domain"/>
    <property type="match status" value="1"/>
</dbReference>
<dbReference type="Pfam" id="PF02278">
    <property type="entry name" value="Lyase_8"/>
    <property type="match status" value="1"/>
</dbReference>
<evidence type="ECO:0000256" key="5">
    <source>
        <dbReference type="ARBA" id="ARBA00022837"/>
    </source>
</evidence>
<dbReference type="Pfam" id="PF08124">
    <property type="entry name" value="Lyase_8_N"/>
    <property type="match status" value="1"/>
</dbReference>
<sequence>MRIKLFFSFLLLFSSIVSYASINADAASTDFDIIMQRIQLSEWASASSASSLDNSAKTLTASLQADGSWADIDYKSTAQVTWSPVTHLTRLKTLVLDYTLSTTTNYKSSALYQKIVSALNYWYTADPRSTNWYKQEITCPQLVGTILILMRSGAEQVPSTLEKNLLDRMASIGGSPDEAGRGVGANKVEIATHWIYRGCLTKNNSVLSFGVQQVYYSVYFTTDQGLQHDYSYFFNGQQFYTGGYGVPFIKYIARIANFTVGTQYEIDQEKLNLLVTFTRDHFLRIVRGKYFLYNTIGRDMSKPDALNPYSTDMISKIKNLDPENASIYDAAIKRLNGTEAASYQVPSQHTHYWRGDYTLYSSPNYNFDVRLVSTRTCRNENGNGENLKGYFMSDGANAIAVNGDEYLDIFPVWDWAKVPGVTAPQKTSIPLPPEWGNRGTSTFAGGVSTGAYGVTTYYLNDQKYNVNTTAKKSWFMFGNEIVCLGAGIKSTAAEQINTTLNQCLLSGNVVVKSNGTESTLSTASSYNYTNNVSWIYHNKVGYFFPKGGDINLTNKQESGAWVNINKSFSSTTVYKNVFKLWFNHGTAPTNANYAYIIVPGNDLTQIRNYDASDIEILVNSDSLQVVHHKKLNMWGMVFYKAASFKNSQFTLKADRACALMLKDPELSTVHGWLSDPSQSQTEVKLRFVSSTITSEKELAATMPATPYAGSTIEFLINSSSSTVVDKTEPGVSTGIDSAVTGEVNKLTVPNPVRRGENVRLGFMSVESENIQLNLHDLNGRNIISDHYSVNQGENEIPVETSSLNSGLYIISVHSKNKPNQISEKLLIK</sequence>
<evidence type="ECO:0000259" key="9">
    <source>
        <dbReference type="Pfam" id="PF02884"/>
    </source>
</evidence>
<comment type="subunit">
    <text evidence="3">Monomer.</text>
</comment>
<feature type="domain" description="Secretion system C-terminal sorting" evidence="11">
    <location>
        <begin position="749"/>
        <end position="826"/>
    </location>
</feature>
<dbReference type="InterPro" id="IPR003159">
    <property type="entry name" value="Lyase_8_central_dom"/>
</dbReference>
<dbReference type="SUPFAM" id="SSF74650">
    <property type="entry name" value="Galactose mutarotase-like"/>
    <property type="match status" value="1"/>
</dbReference>
<comment type="similarity">
    <text evidence="2">Belongs to the polysaccharide lyase 8 family.</text>
</comment>
<feature type="domain" description="Polysaccharide lyase family 8 C-terminal" evidence="9">
    <location>
        <begin position="615"/>
        <end position="683"/>
    </location>
</feature>
<dbReference type="PANTHER" id="PTHR38481:SF1">
    <property type="entry name" value="HYALURONATE LYASE"/>
    <property type="match status" value="1"/>
</dbReference>
<evidence type="ECO:0000256" key="7">
    <source>
        <dbReference type="SAM" id="SignalP"/>
    </source>
</evidence>
<protein>
    <submittedName>
        <fullName evidence="12">Chloramphenicol resistance protein</fullName>
    </submittedName>
</protein>
<dbReference type="SUPFAM" id="SSF48230">
    <property type="entry name" value="Chondroitin AC/alginate lyase"/>
    <property type="match status" value="1"/>
</dbReference>
<organism evidence="12 13">
    <name type="scientific">Bacteroides sedimenti</name>
    <dbReference type="NCBI Taxonomy" id="2136147"/>
    <lineage>
        <taxon>Bacteria</taxon>
        <taxon>Pseudomonadati</taxon>
        <taxon>Bacteroidota</taxon>
        <taxon>Bacteroidia</taxon>
        <taxon>Bacteroidales</taxon>
        <taxon>Bacteroidaceae</taxon>
        <taxon>Bacteroides</taxon>
    </lineage>
</organism>
<dbReference type="InterPro" id="IPR026444">
    <property type="entry name" value="Secre_tail"/>
</dbReference>
<dbReference type="Proteomes" id="UP001496674">
    <property type="component" value="Chromosome"/>
</dbReference>
<dbReference type="Gene3D" id="2.60.220.10">
    <property type="entry name" value="Polysaccharide lyase family 8-like, C-terminal"/>
    <property type="match status" value="1"/>
</dbReference>
<dbReference type="EMBL" id="AP028055">
    <property type="protein sequence ID" value="BEG99055.1"/>
    <property type="molecule type" value="Genomic_DNA"/>
</dbReference>
<dbReference type="InterPro" id="IPR012970">
    <property type="entry name" value="Lyase_8_alpha_N"/>
</dbReference>
<evidence type="ECO:0000313" key="12">
    <source>
        <dbReference type="EMBL" id="BEG99055.1"/>
    </source>
</evidence>
<gene>
    <name evidence="12" type="ORF">BSYN_13200</name>
</gene>
<feature type="domain" description="Polysaccharide lyase family 8 central" evidence="8">
    <location>
        <begin position="349"/>
        <end position="601"/>
    </location>
</feature>
<keyword evidence="4 7" id="KW-0732">Signal</keyword>
<reference evidence="12 13" key="1">
    <citation type="submission" date="2023-04" db="EMBL/GenBank/DDBJ databases">
        <title>Draft genome sequence of acteroides sedimenti strain YN3PY1.</title>
        <authorList>
            <person name="Yoshida N."/>
        </authorList>
    </citation>
    <scope>NUCLEOTIDE SEQUENCE [LARGE SCALE GENOMIC DNA]</scope>
    <source>
        <strain evidence="12 13">YN3PY1</strain>
    </source>
</reference>
<dbReference type="Pfam" id="PF18962">
    <property type="entry name" value="Por_Secre_tail"/>
    <property type="match status" value="1"/>
</dbReference>
<evidence type="ECO:0000256" key="3">
    <source>
        <dbReference type="ARBA" id="ARBA00011245"/>
    </source>
</evidence>
<dbReference type="InterPro" id="IPR014718">
    <property type="entry name" value="GH-type_carb-bd"/>
</dbReference>
<accession>A0ABM8IAL2</accession>
<feature type="chain" id="PRO_5046140741" evidence="7">
    <location>
        <begin position="21"/>
        <end position="828"/>
    </location>
</feature>
<dbReference type="NCBIfam" id="TIGR04183">
    <property type="entry name" value="Por_Secre_tail"/>
    <property type="match status" value="1"/>
</dbReference>
<dbReference type="PANTHER" id="PTHR38481">
    <property type="entry name" value="HYALURONATE LYASE"/>
    <property type="match status" value="1"/>
</dbReference>
<dbReference type="InterPro" id="IPR004103">
    <property type="entry name" value="Lyase_8_C"/>
</dbReference>
<dbReference type="InterPro" id="IPR038970">
    <property type="entry name" value="Lyase_8"/>
</dbReference>
<dbReference type="Pfam" id="PF02884">
    <property type="entry name" value="Lyase_8_C"/>
    <property type="match status" value="1"/>
</dbReference>
<dbReference type="Gene3D" id="1.50.10.100">
    <property type="entry name" value="Chondroitin AC/alginate lyase"/>
    <property type="match status" value="1"/>
</dbReference>
<evidence type="ECO:0000256" key="1">
    <source>
        <dbReference type="ARBA" id="ARBA00001913"/>
    </source>
</evidence>